<keyword evidence="1" id="KW-0732">Signal</keyword>
<dbReference type="OrthoDB" id="425925at2759"/>
<proteinExistence type="predicted"/>
<dbReference type="Proteomes" id="UP000193920">
    <property type="component" value="Unassembled WGS sequence"/>
</dbReference>
<evidence type="ECO:0000313" key="2">
    <source>
        <dbReference type="EMBL" id="ORY78340.1"/>
    </source>
</evidence>
<evidence type="ECO:0000313" key="3">
    <source>
        <dbReference type="Proteomes" id="UP000193920"/>
    </source>
</evidence>
<organism evidence="2 3">
    <name type="scientific">Neocallimastix californiae</name>
    <dbReference type="NCBI Taxonomy" id="1754190"/>
    <lineage>
        <taxon>Eukaryota</taxon>
        <taxon>Fungi</taxon>
        <taxon>Fungi incertae sedis</taxon>
        <taxon>Chytridiomycota</taxon>
        <taxon>Chytridiomycota incertae sedis</taxon>
        <taxon>Neocallimastigomycetes</taxon>
        <taxon>Neocallimastigales</taxon>
        <taxon>Neocallimastigaceae</taxon>
        <taxon>Neocallimastix</taxon>
    </lineage>
</organism>
<evidence type="ECO:0008006" key="4">
    <source>
        <dbReference type="Google" id="ProtNLM"/>
    </source>
</evidence>
<dbReference type="AlphaFoldDB" id="A0A1Y2F374"/>
<protein>
    <recommendedName>
        <fullName evidence="4">Phosphoglycerate mutase-like protein</fullName>
    </recommendedName>
</protein>
<evidence type="ECO:0000256" key="1">
    <source>
        <dbReference type="SAM" id="SignalP"/>
    </source>
</evidence>
<keyword evidence="3" id="KW-1185">Reference proteome</keyword>
<gene>
    <name evidence="2" type="ORF">LY90DRAFT_665068</name>
</gene>
<reference evidence="2 3" key="1">
    <citation type="submission" date="2016-08" db="EMBL/GenBank/DDBJ databases">
        <title>A Parts List for Fungal Cellulosomes Revealed by Comparative Genomics.</title>
        <authorList>
            <consortium name="DOE Joint Genome Institute"/>
            <person name="Haitjema C.H."/>
            <person name="Gilmore S.P."/>
            <person name="Henske J.K."/>
            <person name="Solomon K.V."/>
            <person name="De Groot R."/>
            <person name="Kuo A."/>
            <person name="Mondo S.J."/>
            <person name="Salamov A.A."/>
            <person name="Labutti K."/>
            <person name="Zhao Z."/>
            <person name="Chiniquy J."/>
            <person name="Barry K."/>
            <person name="Brewer H.M."/>
            <person name="Purvine S.O."/>
            <person name="Wright A.T."/>
            <person name="Boxma B."/>
            <person name="Van Alen T."/>
            <person name="Hackstein J.H."/>
            <person name="Baker S.E."/>
            <person name="Grigoriev I.V."/>
            <person name="O'Malley M.A."/>
        </authorList>
    </citation>
    <scope>NUCLEOTIDE SEQUENCE [LARGE SCALE GENOMIC DNA]</scope>
    <source>
        <strain evidence="2 3">G1</strain>
    </source>
</reference>
<feature type="chain" id="PRO_5013096089" description="Phosphoglycerate mutase-like protein" evidence="1">
    <location>
        <begin position="23"/>
        <end position="330"/>
    </location>
</feature>
<name>A0A1Y2F374_9FUNG</name>
<accession>A0A1Y2F374</accession>
<feature type="signal peptide" evidence="1">
    <location>
        <begin position="1"/>
        <end position="22"/>
    </location>
</feature>
<dbReference type="EMBL" id="MCOG01000017">
    <property type="protein sequence ID" value="ORY78340.1"/>
    <property type="molecule type" value="Genomic_DNA"/>
</dbReference>
<sequence length="330" mass="37629">MKQYILIAILSFLTILYPYASSRTVYLMMHGEKPGKGYLDGNNKVSSTDGIEGAEKKDGLGYTGMLRTECMVEVFGPDAPIERQPKEIIYQHFQGQPEFIDSFLRNLHYSQRMYQQVVPLAKALNIDLSKQKCCGGDGNDVLNYIIQLPPEVDPVLVMYQHQQLDIVARGLAKAYNETIMPRYGMKSDKVFTVQDGKLVEVWYTACSKVEGGVRAKPNFKLQNRTSENPGPKPDYEIHDIYLPSERNETYEGVMSRVLSQSKLSSLSTRTTRTVSAKFTFEKRYEKTALKTITVTSKCFSNSDKDYETIIKYNLENIEKFSTIKCINNNY</sequence>
<comment type="caution">
    <text evidence="2">The sequence shown here is derived from an EMBL/GenBank/DDBJ whole genome shotgun (WGS) entry which is preliminary data.</text>
</comment>